<feature type="compositionally biased region" description="Polar residues" evidence="2">
    <location>
        <begin position="484"/>
        <end position="494"/>
    </location>
</feature>
<feature type="transmembrane region" description="Helical" evidence="3">
    <location>
        <begin position="347"/>
        <end position="367"/>
    </location>
</feature>
<comment type="caution">
    <text evidence="5">The sequence shown here is derived from an EMBL/GenBank/DDBJ whole genome shotgun (WGS) entry which is preliminary data.</text>
</comment>
<evidence type="ECO:0000313" key="5">
    <source>
        <dbReference type="EMBL" id="GGI91466.1"/>
    </source>
</evidence>
<keyword evidence="6" id="KW-1185">Reference proteome</keyword>
<dbReference type="Proteomes" id="UP000630149">
    <property type="component" value="Unassembled WGS sequence"/>
</dbReference>
<reference evidence="5" key="1">
    <citation type="journal article" date="2014" name="Int. J. Syst. Evol. Microbiol.">
        <title>Complete genome sequence of Corynebacterium casei LMG S-19264T (=DSM 44701T), isolated from a smear-ripened cheese.</title>
        <authorList>
            <consortium name="US DOE Joint Genome Institute (JGI-PGF)"/>
            <person name="Walter F."/>
            <person name="Albersmeier A."/>
            <person name="Kalinowski J."/>
            <person name="Ruckert C."/>
        </authorList>
    </citation>
    <scope>NUCLEOTIDE SEQUENCE</scope>
    <source>
        <strain evidence="5">JCM 13919</strain>
    </source>
</reference>
<feature type="transmembrane region" description="Helical" evidence="3">
    <location>
        <begin position="313"/>
        <end position="341"/>
    </location>
</feature>
<evidence type="ECO:0000313" key="6">
    <source>
        <dbReference type="Proteomes" id="UP000630149"/>
    </source>
</evidence>
<evidence type="ECO:0000256" key="1">
    <source>
        <dbReference type="SAM" id="Coils"/>
    </source>
</evidence>
<evidence type="ECO:0000256" key="3">
    <source>
        <dbReference type="SAM" id="Phobius"/>
    </source>
</evidence>
<dbReference type="OrthoDB" id="9824067at2"/>
<reference evidence="5" key="2">
    <citation type="submission" date="2020-09" db="EMBL/GenBank/DDBJ databases">
        <authorList>
            <person name="Sun Q."/>
            <person name="Ohkuma M."/>
        </authorList>
    </citation>
    <scope>NUCLEOTIDE SEQUENCE</scope>
    <source>
        <strain evidence="5">JCM 13919</strain>
    </source>
</reference>
<feature type="coiled-coil region" evidence="1">
    <location>
        <begin position="62"/>
        <end position="94"/>
    </location>
</feature>
<feature type="domain" description="LegC3 N-terminal Legionellaceae" evidence="4">
    <location>
        <begin position="4"/>
        <end position="111"/>
    </location>
</feature>
<proteinExistence type="predicted"/>
<dbReference type="AlphaFoldDB" id="A0A917JYY8"/>
<dbReference type="EMBL" id="BMOB01000011">
    <property type="protein sequence ID" value="GGI91466.1"/>
    <property type="molecule type" value="Genomic_DNA"/>
</dbReference>
<dbReference type="InterPro" id="IPR041357">
    <property type="entry name" value="LegC3_N_Legionellaceae"/>
</dbReference>
<gene>
    <name evidence="5" type="ORF">GCM10007966_20180</name>
</gene>
<keyword evidence="1" id="KW-0175">Coiled coil</keyword>
<dbReference type="Pfam" id="PF18654">
    <property type="entry name" value="LegC3_N"/>
    <property type="match status" value="1"/>
</dbReference>
<keyword evidence="3" id="KW-1133">Transmembrane helix</keyword>
<name>A0A917JYY8_9GAMM</name>
<evidence type="ECO:0000259" key="4">
    <source>
        <dbReference type="Pfam" id="PF18654"/>
    </source>
</evidence>
<organism evidence="5 6">
    <name type="scientific">Legionella impletisoli</name>
    <dbReference type="NCBI Taxonomy" id="343510"/>
    <lineage>
        <taxon>Bacteria</taxon>
        <taxon>Pseudomonadati</taxon>
        <taxon>Pseudomonadota</taxon>
        <taxon>Gammaproteobacteria</taxon>
        <taxon>Legionellales</taxon>
        <taxon>Legionellaceae</taxon>
        <taxon>Legionella</taxon>
    </lineage>
</organism>
<accession>A0A917JYY8</accession>
<dbReference type="RefSeq" id="WP_131777319.1">
    <property type="nucleotide sequence ID" value="NZ_BMOB01000011.1"/>
</dbReference>
<keyword evidence="3" id="KW-0812">Transmembrane</keyword>
<sequence length="494" mass="56228">MPKLADINITSLVNNQVLNYLSTLQLSFAQLKILLLAHEPIAEVVHAIEQELLPIAVEEKRNHFKELERQFLERQAKEDREEELKDSASVLEDKRRYFTLQRERGFILSQQPTHVHSVGSYPQRTYGSFSYIARLSEINYQLDVLTERRKERQKRIAERTSRCYQASLENRLSSQNYQLFTQRLLELDRKVDELFDKKFSEAKKRIFPFFLASLRQKTVTLAHLAFDEKQALVRLIDTMSEFLAAEQEKLNRTKALRDLQETISATRQSIRTSNERIFEIASKLQRAPEEQEKLAQKNQDLDRRNKPLTTPAWLTLGTSLSVLLLSGGLYFAVAALGVTALVPPMSLIIPMIVAGACLTVSLGLFAAKGINRLQKYFNNKQLLEAQRHEQELMAEQNQLEKVTIPELTYKLAEALDKEPGLKQDLEQKSQVCDELLAQAKAICPIPTPSAPPPEPSFYTTGASFTMFPPPSSSSQDFGAYTPGNGMNPNFINPT</sequence>
<feature type="region of interest" description="Disordered" evidence="2">
    <location>
        <begin position="468"/>
        <end position="494"/>
    </location>
</feature>
<keyword evidence="3" id="KW-0472">Membrane</keyword>
<protein>
    <recommendedName>
        <fullName evidence="4">LegC3 N-terminal Legionellaceae domain-containing protein</fullName>
    </recommendedName>
</protein>
<evidence type="ECO:0000256" key="2">
    <source>
        <dbReference type="SAM" id="MobiDB-lite"/>
    </source>
</evidence>